<evidence type="ECO:0000313" key="10">
    <source>
        <dbReference type="EMBL" id="CAH1389466.1"/>
    </source>
</evidence>
<dbReference type="OrthoDB" id="191192at2759"/>
<protein>
    <recommendedName>
        <fullName evidence="5 8">Protein N-terminal glutamine amidohydrolase</fullName>
        <ecNumber evidence="4 8">3.5.1.122</ecNumber>
    </recommendedName>
    <alternativeName>
        <fullName evidence="8">Protein NH2-terminal glutamine deamidase</fullName>
    </alternativeName>
</protein>
<dbReference type="EMBL" id="OV725077">
    <property type="protein sequence ID" value="CAH1389466.1"/>
    <property type="molecule type" value="Genomic_DNA"/>
</dbReference>
<dbReference type="EC" id="3.5.1.122" evidence="4 8"/>
<evidence type="ECO:0000256" key="8">
    <source>
        <dbReference type="RuleBase" id="RU367082"/>
    </source>
</evidence>
<dbReference type="GO" id="GO:0008418">
    <property type="term" value="F:protein-N-terminal asparagine amidohydrolase activity"/>
    <property type="evidence" value="ECO:0007669"/>
    <property type="project" value="UniProtKB-UniRule"/>
</dbReference>
<evidence type="ECO:0000256" key="4">
    <source>
        <dbReference type="ARBA" id="ARBA00012718"/>
    </source>
</evidence>
<comment type="function">
    <text evidence="1 8">Mediates the side-chain deamidation of N-terminal glutamine residues to glutamate, an important step in N-end rule pathway of protein degradation. Conversion of the resulting N-terminal glutamine to glutamate renders the protein susceptible to arginylation, polyubiquitination and degradation as specified by the N-end rule. Does not act on substrates with internal or C-terminal glutamine and does not act on non-glutamine residues in any position.</text>
</comment>
<keyword evidence="11" id="KW-1185">Reference proteome</keyword>
<dbReference type="GO" id="GO:0005829">
    <property type="term" value="C:cytosol"/>
    <property type="evidence" value="ECO:0007669"/>
    <property type="project" value="TreeGrafter"/>
</dbReference>
<comment type="catalytic activity">
    <reaction evidence="7 8">
        <text>N-terminal L-glutaminyl-[protein] + H2O = N-terminal L-glutamyl-[protein] + NH4(+)</text>
        <dbReference type="Rhea" id="RHEA:50680"/>
        <dbReference type="Rhea" id="RHEA-COMP:12668"/>
        <dbReference type="Rhea" id="RHEA-COMP:12777"/>
        <dbReference type="ChEBI" id="CHEBI:15377"/>
        <dbReference type="ChEBI" id="CHEBI:28938"/>
        <dbReference type="ChEBI" id="CHEBI:64721"/>
        <dbReference type="ChEBI" id="CHEBI:64722"/>
        <dbReference type="EC" id="3.5.1.122"/>
    </reaction>
</comment>
<reference evidence="10" key="1">
    <citation type="submission" date="2022-01" db="EMBL/GenBank/DDBJ databases">
        <authorList>
            <person name="King R."/>
        </authorList>
    </citation>
    <scope>NUCLEOTIDE SEQUENCE</scope>
</reference>
<dbReference type="Proteomes" id="UP001152798">
    <property type="component" value="Chromosome 1"/>
</dbReference>
<dbReference type="Gene3D" id="3.10.620.10">
    <property type="entry name" value="Protein N-terminal glutamine amidohydrolase, alpha beta roll"/>
    <property type="match status" value="1"/>
</dbReference>
<organism evidence="10 11">
    <name type="scientific">Nezara viridula</name>
    <name type="common">Southern green stink bug</name>
    <name type="synonym">Cimex viridulus</name>
    <dbReference type="NCBI Taxonomy" id="85310"/>
    <lineage>
        <taxon>Eukaryota</taxon>
        <taxon>Metazoa</taxon>
        <taxon>Ecdysozoa</taxon>
        <taxon>Arthropoda</taxon>
        <taxon>Hexapoda</taxon>
        <taxon>Insecta</taxon>
        <taxon>Pterygota</taxon>
        <taxon>Neoptera</taxon>
        <taxon>Paraneoptera</taxon>
        <taxon>Hemiptera</taxon>
        <taxon>Heteroptera</taxon>
        <taxon>Panheteroptera</taxon>
        <taxon>Pentatomomorpha</taxon>
        <taxon>Pentatomoidea</taxon>
        <taxon>Pentatomidae</taxon>
        <taxon>Pentatominae</taxon>
        <taxon>Nezara</taxon>
    </lineage>
</organism>
<evidence type="ECO:0000256" key="3">
    <source>
        <dbReference type="ARBA" id="ARBA00011245"/>
    </source>
</evidence>
<proteinExistence type="inferred from homology"/>
<feature type="domain" description="Protein N-terminal glutamine amidohydrolase alpha beta roll" evidence="9">
    <location>
        <begin position="19"/>
        <end position="196"/>
    </location>
</feature>
<name>A0A9P0E8R1_NEZVI</name>
<keyword evidence="6 8" id="KW-0378">Hydrolase</keyword>
<evidence type="ECO:0000313" key="11">
    <source>
        <dbReference type="Proteomes" id="UP001152798"/>
    </source>
</evidence>
<dbReference type="InterPro" id="IPR023128">
    <property type="entry name" value="Prot_N_Gln_amidohydro_ab_roll"/>
</dbReference>
<evidence type="ECO:0000256" key="7">
    <source>
        <dbReference type="ARBA" id="ARBA00048768"/>
    </source>
</evidence>
<comment type="similarity">
    <text evidence="2 8">Belongs to the NTAQ1 family.</text>
</comment>
<dbReference type="PANTHER" id="PTHR13035:SF0">
    <property type="entry name" value="PROTEIN N-TERMINAL GLUTAMINE AMIDOHYDROLASE"/>
    <property type="match status" value="1"/>
</dbReference>
<sequence length="199" mass="23304">MCIMESETDNFPSVAECCYTSHYCEENVWKLCELISQRKNNCLDSCYCIFVSNDSKITPLWHQKIGSGDDFFVAWDYHVFLVVKNQPVISVFDFDTTLGFPVSFRNYIEKAIGFEVNMVPKYKRLFRVIPASEYLKYFSSDRRHMKNANGEWIKPPPPYEPIQSNESKYNLDEFISMKLDEGPGKVMDLEGFIKFFQEP</sequence>
<dbReference type="AlphaFoldDB" id="A0A9P0E8R1"/>
<evidence type="ECO:0000259" key="9">
    <source>
        <dbReference type="Pfam" id="PF09764"/>
    </source>
</evidence>
<dbReference type="InterPro" id="IPR039733">
    <property type="entry name" value="NTAQ1"/>
</dbReference>
<evidence type="ECO:0000256" key="6">
    <source>
        <dbReference type="ARBA" id="ARBA00022801"/>
    </source>
</evidence>
<dbReference type="PANTHER" id="PTHR13035">
    <property type="entry name" value="PROTEIN N-TERMINAL GLUTAMINE AMIDOHYDROLASE"/>
    <property type="match status" value="1"/>
</dbReference>
<dbReference type="GO" id="GO:0005634">
    <property type="term" value="C:nucleus"/>
    <property type="evidence" value="ECO:0007669"/>
    <property type="project" value="TreeGrafter"/>
</dbReference>
<accession>A0A9P0E8R1</accession>
<gene>
    <name evidence="10" type="ORF">NEZAVI_LOCUS871</name>
</gene>
<dbReference type="Pfam" id="PF09764">
    <property type="entry name" value="Nt_Gln_amidase"/>
    <property type="match status" value="1"/>
</dbReference>
<dbReference type="InterPro" id="IPR037132">
    <property type="entry name" value="N_Gln_amidohydro_ab_roll_sf"/>
</dbReference>
<evidence type="ECO:0000256" key="5">
    <source>
        <dbReference type="ARBA" id="ARBA00021247"/>
    </source>
</evidence>
<comment type="subunit">
    <text evidence="3 8">Monomer.</text>
</comment>
<dbReference type="GO" id="GO:0070773">
    <property type="term" value="F:protein-N-terminal glutamine amidohydrolase activity"/>
    <property type="evidence" value="ECO:0007669"/>
    <property type="project" value="UniProtKB-UniRule"/>
</dbReference>
<evidence type="ECO:0000256" key="1">
    <source>
        <dbReference type="ARBA" id="ARBA00003923"/>
    </source>
</evidence>
<evidence type="ECO:0000256" key="2">
    <source>
        <dbReference type="ARBA" id="ARBA00008985"/>
    </source>
</evidence>